<dbReference type="InterPro" id="IPR013088">
    <property type="entry name" value="Znf_NHR/GATA"/>
</dbReference>
<gene>
    <name evidence="10" type="ORF">JBS370_LOCUS19915</name>
</gene>
<evidence type="ECO:0000256" key="2">
    <source>
        <dbReference type="ARBA" id="ARBA00022771"/>
    </source>
</evidence>
<dbReference type="PROSITE" id="PS00031">
    <property type="entry name" value="NUCLEAR_REC_DBD_1"/>
    <property type="match status" value="1"/>
</dbReference>
<dbReference type="AlphaFoldDB" id="A0A819GGL9"/>
<dbReference type="InterPro" id="IPR050234">
    <property type="entry name" value="Nuclear_hormone_rcpt_NR1"/>
</dbReference>
<dbReference type="GO" id="GO:0045944">
    <property type="term" value="P:positive regulation of transcription by RNA polymerase II"/>
    <property type="evidence" value="ECO:0007669"/>
    <property type="project" value="TreeGrafter"/>
</dbReference>
<name>A0A819GGL9_9BILA</name>
<dbReference type="Proteomes" id="UP000663836">
    <property type="component" value="Unassembled WGS sequence"/>
</dbReference>
<organism evidence="10 11">
    <name type="scientific">Rotaria sordida</name>
    <dbReference type="NCBI Taxonomy" id="392033"/>
    <lineage>
        <taxon>Eukaryota</taxon>
        <taxon>Metazoa</taxon>
        <taxon>Spiralia</taxon>
        <taxon>Gnathifera</taxon>
        <taxon>Rotifera</taxon>
        <taxon>Eurotatoria</taxon>
        <taxon>Bdelloidea</taxon>
        <taxon>Philodinida</taxon>
        <taxon>Philodinidae</taxon>
        <taxon>Rotaria</taxon>
    </lineage>
</organism>
<accession>A0A819GGL9</accession>
<keyword evidence="6" id="KW-0804">Transcription</keyword>
<dbReference type="SUPFAM" id="SSF57716">
    <property type="entry name" value="Glucocorticoid receptor-like (DNA-binding domain)"/>
    <property type="match status" value="1"/>
</dbReference>
<evidence type="ECO:0000256" key="3">
    <source>
        <dbReference type="ARBA" id="ARBA00022833"/>
    </source>
</evidence>
<sequence>MTICCGSAERAFLSPEDLFKYIKEANDHQVMKYDLEPNRSIEAFYIKTSDIDNTSKKTLEPQRLQISKKLWIDGIQSKHQFSPLGIEYGGATTSCTNNALVLLMLTGIEKPKSLDNINIITRQGRNTSKPGFCLICNAEARIFNYAVLSCYSCKTFFRRHSFHLKNIRPCQYGGDCEITVQTRKYCTSCRLAKCFAKGMSTELIRKEYQRSKCSPSIKSNRKSMSILPITSLNLLNNDQSYLKSSEWNLLSNVVHAFDKFNLVPSMRNIVKSLDFVEPSIKIDISDTFNLFASFYTSVKSFVSVTADFRVLTVAEQRSLFQRNLHGLFNLCGTFMLRDAGIFDNIRNESIIVPLYGHEIVRQAKQITMRLDFDSTIVKIIHMVFAFSTNCYTVNYDPYMSTDALLTGTFRLLGSQNVYTEMLWKYMVYRYGYDETIRRFAALIKQILDLIVLSADIYMDNRYHRILVDDFVEEAKTALILNEKESVPLWGKDNYFDY</sequence>
<evidence type="ECO:0000256" key="1">
    <source>
        <dbReference type="ARBA" id="ARBA00022723"/>
    </source>
</evidence>
<dbReference type="PROSITE" id="PS51030">
    <property type="entry name" value="NUCLEAR_REC_DBD_2"/>
    <property type="match status" value="1"/>
</dbReference>
<dbReference type="InterPro" id="IPR001628">
    <property type="entry name" value="Znf_hrmn_rcpt"/>
</dbReference>
<dbReference type="GO" id="GO:0000978">
    <property type="term" value="F:RNA polymerase II cis-regulatory region sequence-specific DNA binding"/>
    <property type="evidence" value="ECO:0007669"/>
    <property type="project" value="TreeGrafter"/>
</dbReference>
<evidence type="ECO:0000256" key="7">
    <source>
        <dbReference type="ARBA" id="ARBA00023170"/>
    </source>
</evidence>
<dbReference type="Gene3D" id="3.30.50.10">
    <property type="entry name" value="Erythroid Transcription Factor GATA-1, subunit A"/>
    <property type="match status" value="1"/>
</dbReference>
<dbReference type="SMART" id="SM00399">
    <property type="entry name" value="ZnF_C4"/>
    <property type="match status" value="1"/>
</dbReference>
<evidence type="ECO:0000313" key="11">
    <source>
        <dbReference type="Proteomes" id="UP000663836"/>
    </source>
</evidence>
<dbReference type="PANTHER" id="PTHR24082:SF283">
    <property type="entry name" value="NUCLEAR HORMONE RECEPTOR HR96"/>
    <property type="match status" value="1"/>
</dbReference>
<keyword evidence="2" id="KW-0863">Zinc-finger</keyword>
<dbReference type="Pfam" id="PF00105">
    <property type="entry name" value="zf-C4"/>
    <property type="match status" value="1"/>
</dbReference>
<proteinExistence type="predicted"/>
<keyword evidence="4" id="KW-0805">Transcription regulation</keyword>
<comment type="caution">
    <text evidence="10">The sequence shown here is derived from an EMBL/GenBank/DDBJ whole genome shotgun (WGS) entry which is preliminary data.</text>
</comment>
<keyword evidence="3" id="KW-0862">Zinc</keyword>
<dbReference type="EMBL" id="CAJOBD010002444">
    <property type="protein sequence ID" value="CAF3882443.1"/>
    <property type="molecule type" value="Genomic_DNA"/>
</dbReference>
<dbReference type="PANTHER" id="PTHR24082">
    <property type="entry name" value="NUCLEAR HORMONE RECEPTOR"/>
    <property type="match status" value="1"/>
</dbReference>
<protein>
    <recommendedName>
        <fullName evidence="9">Nuclear receptor domain-containing protein</fullName>
    </recommendedName>
</protein>
<dbReference type="GO" id="GO:0030154">
    <property type="term" value="P:cell differentiation"/>
    <property type="evidence" value="ECO:0007669"/>
    <property type="project" value="TreeGrafter"/>
</dbReference>
<evidence type="ECO:0000256" key="5">
    <source>
        <dbReference type="ARBA" id="ARBA00023125"/>
    </source>
</evidence>
<keyword evidence="8" id="KW-0539">Nucleus</keyword>
<evidence type="ECO:0000256" key="8">
    <source>
        <dbReference type="ARBA" id="ARBA00023242"/>
    </source>
</evidence>
<dbReference type="GO" id="GO:0004879">
    <property type="term" value="F:nuclear receptor activity"/>
    <property type="evidence" value="ECO:0007669"/>
    <property type="project" value="TreeGrafter"/>
</dbReference>
<evidence type="ECO:0000259" key="9">
    <source>
        <dbReference type="PROSITE" id="PS51030"/>
    </source>
</evidence>
<feature type="domain" description="Nuclear receptor" evidence="9">
    <location>
        <begin position="130"/>
        <end position="206"/>
    </location>
</feature>
<dbReference type="GO" id="GO:0008270">
    <property type="term" value="F:zinc ion binding"/>
    <property type="evidence" value="ECO:0007669"/>
    <property type="project" value="UniProtKB-KW"/>
</dbReference>
<evidence type="ECO:0000256" key="6">
    <source>
        <dbReference type="ARBA" id="ARBA00023163"/>
    </source>
</evidence>
<reference evidence="10" key="1">
    <citation type="submission" date="2021-02" db="EMBL/GenBank/DDBJ databases">
        <authorList>
            <person name="Nowell W R."/>
        </authorList>
    </citation>
    <scope>NUCLEOTIDE SEQUENCE</scope>
</reference>
<keyword evidence="7" id="KW-0675">Receptor</keyword>
<evidence type="ECO:0000313" key="10">
    <source>
        <dbReference type="EMBL" id="CAF3882443.1"/>
    </source>
</evidence>
<keyword evidence="1" id="KW-0479">Metal-binding</keyword>
<dbReference type="PRINTS" id="PR00047">
    <property type="entry name" value="STROIDFINGER"/>
</dbReference>
<dbReference type="GO" id="GO:0000122">
    <property type="term" value="P:negative regulation of transcription by RNA polymerase II"/>
    <property type="evidence" value="ECO:0007669"/>
    <property type="project" value="TreeGrafter"/>
</dbReference>
<keyword evidence="5" id="KW-0238">DNA-binding</keyword>
<evidence type="ECO:0000256" key="4">
    <source>
        <dbReference type="ARBA" id="ARBA00023015"/>
    </source>
</evidence>